<dbReference type="GO" id="GO:0016020">
    <property type="term" value="C:membrane"/>
    <property type="evidence" value="ECO:0007669"/>
    <property type="project" value="UniProtKB-SubCell"/>
</dbReference>
<reference evidence="4 5" key="1">
    <citation type="submission" date="2016-11" db="EMBL/GenBank/DDBJ databases">
        <title>The macronuclear genome of Stentor coeruleus: a giant cell with tiny introns.</title>
        <authorList>
            <person name="Slabodnick M."/>
            <person name="Ruby J.G."/>
            <person name="Reiff S.B."/>
            <person name="Swart E.C."/>
            <person name="Gosai S."/>
            <person name="Prabakaran S."/>
            <person name="Witkowska E."/>
            <person name="Larue G.E."/>
            <person name="Fisher S."/>
            <person name="Freeman R.M."/>
            <person name="Gunawardena J."/>
            <person name="Chu W."/>
            <person name="Stover N.A."/>
            <person name="Gregory B.D."/>
            <person name="Nowacki M."/>
            <person name="Derisi J."/>
            <person name="Roy S.W."/>
            <person name="Marshall W.F."/>
            <person name="Sood P."/>
        </authorList>
    </citation>
    <scope>NUCLEOTIDE SEQUENCE [LARGE SCALE GENOMIC DNA]</scope>
    <source>
        <strain evidence="4">WM001</strain>
    </source>
</reference>
<dbReference type="GO" id="GO:0004722">
    <property type="term" value="F:protein serine/threonine phosphatase activity"/>
    <property type="evidence" value="ECO:0007669"/>
    <property type="project" value="InterPro"/>
</dbReference>
<dbReference type="SMART" id="SM00332">
    <property type="entry name" value="PP2Cc"/>
    <property type="match status" value="1"/>
</dbReference>
<evidence type="ECO:0000313" key="4">
    <source>
        <dbReference type="EMBL" id="OMJ66497.1"/>
    </source>
</evidence>
<organism evidence="4 5">
    <name type="scientific">Stentor coeruleus</name>
    <dbReference type="NCBI Taxonomy" id="5963"/>
    <lineage>
        <taxon>Eukaryota</taxon>
        <taxon>Sar</taxon>
        <taxon>Alveolata</taxon>
        <taxon>Ciliophora</taxon>
        <taxon>Postciliodesmatophora</taxon>
        <taxon>Heterotrichea</taxon>
        <taxon>Heterotrichida</taxon>
        <taxon>Stentoridae</taxon>
        <taxon>Stentor</taxon>
    </lineage>
</organism>
<dbReference type="InterPro" id="IPR015655">
    <property type="entry name" value="PP2C"/>
</dbReference>
<evidence type="ECO:0000256" key="1">
    <source>
        <dbReference type="ARBA" id="ARBA00004370"/>
    </source>
</evidence>
<feature type="domain" description="PPM-type phosphatase" evidence="3">
    <location>
        <begin position="66"/>
        <end position="397"/>
    </location>
</feature>
<keyword evidence="5" id="KW-1185">Reference proteome</keyword>
<evidence type="ECO:0000256" key="2">
    <source>
        <dbReference type="ARBA" id="ARBA00023136"/>
    </source>
</evidence>
<sequence length="456" mass="51032">MGSCSSHLRPNALVTLQLGIYTYPRDCTICIKASETGQENESIDFRLTDPINLRYDTLLIFNSKIIISECVLPGVDPRDTYLKKCQDSALVLIGKECILTGVFDGHGSHGDLIADYCASYAKTFFKTNWNDSSVIFKQPDPIGFLRELCMNCDSALIDYDAKIDCTNSGSTAVFVLLHNAIAYTASIGNSRAMLASIVKHEKIIDSTLQDDLIKLKKMHHRRKSSLSKTLHTLQLTKDQIPEDPEEYNRLTESGAKVRRIIDDKGNKIGPYRVWKRGCNYPGLAMSRSIGDTIAKEIGIISDPIITDYSLNFSQDLFIVLATDGIWNSMDNEDVSNFVEVCRMYSAKTANKENTREVNVRTACIAQLLCEEARFRWLSIVEEDNVPIDDISCIVIELPKLTINKQVSLKRKATNRAKAIETVKIPGDENLPGVYVKASKDPKRSSMCSEDFVAQKK</sequence>
<dbReference type="Gene3D" id="3.60.40.10">
    <property type="entry name" value="PPM-type phosphatase domain"/>
    <property type="match status" value="1"/>
</dbReference>
<dbReference type="PANTHER" id="PTHR47992">
    <property type="entry name" value="PROTEIN PHOSPHATASE"/>
    <property type="match status" value="1"/>
</dbReference>
<accession>A0A1R2APR2</accession>
<evidence type="ECO:0000259" key="3">
    <source>
        <dbReference type="PROSITE" id="PS51746"/>
    </source>
</evidence>
<evidence type="ECO:0000313" key="5">
    <source>
        <dbReference type="Proteomes" id="UP000187209"/>
    </source>
</evidence>
<comment type="subcellular location">
    <subcellularLocation>
        <location evidence="1">Membrane</location>
    </subcellularLocation>
</comment>
<dbReference type="CDD" id="cd00143">
    <property type="entry name" value="PP2Cc"/>
    <property type="match status" value="1"/>
</dbReference>
<proteinExistence type="predicted"/>
<dbReference type="OrthoDB" id="416093at2759"/>
<keyword evidence="2" id="KW-0472">Membrane</keyword>
<protein>
    <recommendedName>
        <fullName evidence="3">PPM-type phosphatase domain-containing protein</fullName>
    </recommendedName>
</protein>
<dbReference type="EMBL" id="MPUH01001704">
    <property type="protein sequence ID" value="OMJ66497.1"/>
    <property type="molecule type" value="Genomic_DNA"/>
</dbReference>
<gene>
    <name evidence="4" type="ORF">SteCoe_36634</name>
</gene>
<name>A0A1R2APR2_9CILI</name>
<comment type="caution">
    <text evidence="4">The sequence shown here is derived from an EMBL/GenBank/DDBJ whole genome shotgun (WGS) entry which is preliminary data.</text>
</comment>
<dbReference type="AlphaFoldDB" id="A0A1R2APR2"/>
<dbReference type="InterPro" id="IPR036457">
    <property type="entry name" value="PPM-type-like_dom_sf"/>
</dbReference>
<dbReference type="InterPro" id="IPR001932">
    <property type="entry name" value="PPM-type_phosphatase-like_dom"/>
</dbReference>
<dbReference type="SUPFAM" id="SSF81606">
    <property type="entry name" value="PP2C-like"/>
    <property type="match status" value="1"/>
</dbReference>
<dbReference type="Proteomes" id="UP000187209">
    <property type="component" value="Unassembled WGS sequence"/>
</dbReference>
<dbReference type="PROSITE" id="PS51746">
    <property type="entry name" value="PPM_2"/>
    <property type="match status" value="1"/>
</dbReference>
<dbReference type="Pfam" id="PF00481">
    <property type="entry name" value="PP2C"/>
    <property type="match status" value="1"/>
</dbReference>